<evidence type="ECO:0000313" key="3">
    <source>
        <dbReference type="Proteomes" id="UP001175261"/>
    </source>
</evidence>
<feature type="transmembrane region" description="Helical" evidence="1">
    <location>
        <begin position="89"/>
        <end position="113"/>
    </location>
</feature>
<keyword evidence="1" id="KW-0812">Transmembrane</keyword>
<proteinExistence type="predicted"/>
<keyword evidence="3" id="KW-1185">Reference proteome</keyword>
<reference evidence="2" key="1">
    <citation type="submission" date="2022-10" db="EMBL/GenBank/DDBJ databases">
        <title>Determination and structural analysis of whole genome sequence of Sarocladium strictum F4-1.</title>
        <authorList>
            <person name="Hu L."/>
            <person name="Jiang Y."/>
        </authorList>
    </citation>
    <scope>NUCLEOTIDE SEQUENCE</scope>
    <source>
        <strain evidence="2">F4-1</strain>
    </source>
</reference>
<feature type="transmembrane region" description="Helical" evidence="1">
    <location>
        <begin position="181"/>
        <end position="205"/>
    </location>
</feature>
<keyword evidence="1" id="KW-1133">Transmembrane helix</keyword>
<feature type="transmembrane region" description="Helical" evidence="1">
    <location>
        <begin position="40"/>
        <end position="64"/>
    </location>
</feature>
<comment type="caution">
    <text evidence="2">The sequence shown here is derived from an EMBL/GenBank/DDBJ whole genome shotgun (WGS) entry which is preliminary data.</text>
</comment>
<protein>
    <submittedName>
        <fullName evidence="2">Uncharacterized protein</fullName>
    </submittedName>
</protein>
<evidence type="ECO:0000256" key="1">
    <source>
        <dbReference type="SAM" id="Phobius"/>
    </source>
</evidence>
<gene>
    <name evidence="2" type="ORF">NLU13_6924</name>
</gene>
<keyword evidence="1" id="KW-0472">Membrane</keyword>
<organism evidence="2 3">
    <name type="scientific">Sarocladium strictum</name>
    <name type="common">Black bundle disease fungus</name>
    <name type="synonym">Acremonium strictum</name>
    <dbReference type="NCBI Taxonomy" id="5046"/>
    <lineage>
        <taxon>Eukaryota</taxon>
        <taxon>Fungi</taxon>
        <taxon>Dikarya</taxon>
        <taxon>Ascomycota</taxon>
        <taxon>Pezizomycotina</taxon>
        <taxon>Sordariomycetes</taxon>
        <taxon>Hypocreomycetidae</taxon>
        <taxon>Hypocreales</taxon>
        <taxon>Sarocladiaceae</taxon>
        <taxon>Sarocladium</taxon>
    </lineage>
</organism>
<evidence type="ECO:0000313" key="2">
    <source>
        <dbReference type="EMBL" id="KAK0385747.1"/>
    </source>
</evidence>
<dbReference type="AlphaFoldDB" id="A0AA39GEB3"/>
<dbReference type="EMBL" id="JAPDFR010000006">
    <property type="protein sequence ID" value="KAK0385747.1"/>
    <property type="molecule type" value="Genomic_DNA"/>
</dbReference>
<feature type="transmembrane region" description="Helical" evidence="1">
    <location>
        <begin position="125"/>
        <end position="145"/>
    </location>
</feature>
<sequence>MSSNLKTEVSSSDFPDFEAETLAQPSKRTRLFRLLDTTRLAITLLSLAFGIVILGVSTDALVVYKSTHLPEDFNLPLWPQAFNVNPIKAMVAAGTVVVASKTAVLLVSKVGVLRGSFALTTATNLLVPAICFTVAVIATIFHFVVGASSEVDTVHSWSCRWRHTVMLQEPYFGTLCRESKAGVALVVALVPLELTVAFVAVVQIVMAKGFKANFDGSRKSPTPS</sequence>
<dbReference type="Proteomes" id="UP001175261">
    <property type="component" value="Unassembled WGS sequence"/>
</dbReference>
<name>A0AA39GEB3_SARSR</name>
<accession>A0AA39GEB3</accession>